<feature type="compositionally biased region" description="Basic and acidic residues" evidence="1">
    <location>
        <begin position="498"/>
        <end position="516"/>
    </location>
</feature>
<dbReference type="OrthoDB" id="5226996at2759"/>
<gene>
    <name evidence="2" type="ORF">CDV56_108690</name>
</gene>
<comment type="caution">
    <text evidence="2">The sequence shown here is derived from an EMBL/GenBank/DDBJ whole genome shotgun (WGS) entry which is preliminary data.</text>
</comment>
<evidence type="ECO:0000256" key="1">
    <source>
        <dbReference type="SAM" id="MobiDB-lite"/>
    </source>
</evidence>
<feature type="compositionally biased region" description="Basic residues" evidence="1">
    <location>
        <begin position="119"/>
        <end position="129"/>
    </location>
</feature>
<feature type="region of interest" description="Disordered" evidence="1">
    <location>
        <begin position="22"/>
        <end position="145"/>
    </location>
</feature>
<dbReference type="STRING" id="41047.A0A397HMC0"/>
<feature type="compositionally biased region" description="Basic and acidic residues" evidence="1">
    <location>
        <begin position="664"/>
        <end position="673"/>
    </location>
</feature>
<feature type="compositionally biased region" description="Basic and acidic residues" evidence="1">
    <location>
        <begin position="130"/>
        <end position="141"/>
    </location>
</feature>
<feature type="compositionally biased region" description="Basic and acidic residues" evidence="1">
    <location>
        <begin position="298"/>
        <end position="319"/>
    </location>
</feature>
<dbReference type="RefSeq" id="XP_026617449.1">
    <property type="nucleotide sequence ID" value="XM_026762309.1"/>
</dbReference>
<evidence type="ECO:0008006" key="4">
    <source>
        <dbReference type="Google" id="ProtNLM"/>
    </source>
</evidence>
<feature type="region of interest" description="Disordered" evidence="1">
    <location>
        <begin position="295"/>
        <end position="321"/>
    </location>
</feature>
<reference evidence="2" key="1">
    <citation type="submission" date="2018-08" db="EMBL/GenBank/DDBJ databases">
        <title>Draft genome sequence of azole-resistant Aspergillus thermomutatus (Neosartorya pseudofischeri) strain HMR AF 39, isolated from a human nasal aspirate.</title>
        <authorList>
            <person name="Parent-Michaud M."/>
            <person name="Dufresne P.J."/>
            <person name="Fournier E."/>
            <person name="Martineau C."/>
            <person name="Moreira S."/>
            <person name="Perkins V."/>
            <person name="De Repentigny L."/>
            <person name="Dufresne S.F."/>
        </authorList>
    </citation>
    <scope>NUCLEOTIDE SEQUENCE [LARGE SCALE GENOMIC DNA]</scope>
    <source>
        <strain evidence="2">HMR AF 39</strain>
    </source>
</reference>
<proteinExistence type="predicted"/>
<organism evidence="2 3">
    <name type="scientific">Aspergillus thermomutatus</name>
    <name type="common">Neosartorya pseudofischeri</name>
    <dbReference type="NCBI Taxonomy" id="41047"/>
    <lineage>
        <taxon>Eukaryota</taxon>
        <taxon>Fungi</taxon>
        <taxon>Dikarya</taxon>
        <taxon>Ascomycota</taxon>
        <taxon>Pezizomycotina</taxon>
        <taxon>Eurotiomycetes</taxon>
        <taxon>Eurotiomycetidae</taxon>
        <taxon>Eurotiales</taxon>
        <taxon>Aspergillaceae</taxon>
        <taxon>Aspergillus</taxon>
        <taxon>Aspergillus subgen. Fumigati</taxon>
    </lineage>
</organism>
<accession>A0A397HMC0</accession>
<dbReference type="GeneID" id="38130664"/>
<dbReference type="EMBL" id="NKHU02000024">
    <property type="protein sequence ID" value="RHZ64301.1"/>
    <property type="molecule type" value="Genomic_DNA"/>
</dbReference>
<evidence type="ECO:0000313" key="3">
    <source>
        <dbReference type="Proteomes" id="UP000215305"/>
    </source>
</evidence>
<feature type="region of interest" description="Disordered" evidence="1">
    <location>
        <begin position="652"/>
        <end position="673"/>
    </location>
</feature>
<sequence>MSCAQVHLESDPYEADRQLQQAVRSTFKRPNGYSSHSRKHSRTSAVDSDWPSDWPSDESGRFDDAEECDPYEQPTNSPSAHSTKRRRSNDWPLQPGEETPPPKDKGNHCWPFRNSSHGSPRRNGRGRRSRFIEEHMNDSVSEKPPSIFMREDAGASAQHDSGAGQRSSGIFRFGKAIASAFNPFGVWGNVSDIWRGSQSEHRPEVDARVQAEKAYAELKKAGYKGTVKGSYMQDVQMRAPVAEHSCRASQAQWDGSKTMGRHSRQNSGEGYGSGSSIRSSFQELRKAKSSLGIHYIKRGSEDSERPEVRKSRSRKELQKQTKLLKRVSDLEGKLERARRELRELTGEEEEPVRTLCQERPYHRQFVPGALPTLPSERFYENDATAVPDSQAVELAPLSVTSGNVRRVAESQGNGLEDASVVGKTARSSPKKKTPAVPVESPSLKRKSPDPKTVRDKVHQMTKDSPKKETRYEEPARFHETNTPRKATKMGKSDSPGSVERKRTQDQTQPEEHEYRGRNQPQPRRRSNTRSPSTHGRRSTSRSRTTPCLRMKQGRSDLRSASSSASENQLHELEKQPNRENEPPQEPYLDYPILDLKELDDRSGAPTPASTPSRGYEHERIPPVPPLPKNLAATAAKVDRRLAKEIWKRRNAHMQISGQTQPMEEDFRWPEDFF</sequence>
<feature type="compositionally biased region" description="Basic and acidic residues" evidence="1">
    <location>
        <begin position="446"/>
        <end position="482"/>
    </location>
</feature>
<dbReference type="AlphaFoldDB" id="A0A397HMC0"/>
<evidence type="ECO:0000313" key="2">
    <source>
        <dbReference type="EMBL" id="RHZ64301.1"/>
    </source>
</evidence>
<feature type="region of interest" description="Disordered" evidence="1">
    <location>
        <begin position="246"/>
        <end position="278"/>
    </location>
</feature>
<name>A0A397HMC0_ASPTH</name>
<dbReference type="Proteomes" id="UP000215305">
    <property type="component" value="Unassembled WGS sequence"/>
</dbReference>
<protein>
    <recommendedName>
        <fullName evidence="4">Nuclear RNA binding protein</fullName>
    </recommendedName>
</protein>
<dbReference type="VEuPathDB" id="FungiDB:CDV56_108690"/>
<feature type="compositionally biased region" description="Basic and acidic residues" evidence="1">
    <location>
        <begin position="568"/>
        <end position="581"/>
    </location>
</feature>
<keyword evidence="3" id="KW-1185">Reference proteome</keyword>
<feature type="region of interest" description="Disordered" evidence="1">
    <location>
        <begin position="397"/>
        <end position="628"/>
    </location>
</feature>